<dbReference type="AlphaFoldDB" id="A0A4U8VUR9"/>
<feature type="active site" evidence="10 11">
    <location>
        <position position="149"/>
    </location>
</feature>
<keyword evidence="8 10" id="KW-0120">Carbon dioxide fixation</keyword>
<evidence type="ECO:0000256" key="1">
    <source>
        <dbReference type="ARBA" id="ARBA00001946"/>
    </source>
</evidence>
<comment type="cofactor">
    <cofactor evidence="1 10">
        <name>Mg(2+)</name>
        <dbReference type="ChEBI" id="CHEBI:18420"/>
    </cofactor>
</comment>
<dbReference type="InterPro" id="IPR021135">
    <property type="entry name" value="PEP_COase"/>
</dbReference>
<evidence type="ECO:0000256" key="10">
    <source>
        <dbReference type="HAMAP-Rule" id="MF_00595"/>
    </source>
</evidence>
<dbReference type="Gene3D" id="1.20.1440.90">
    <property type="entry name" value="Phosphoenolpyruvate/pyruvate domain"/>
    <property type="match status" value="1"/>
</dbReference>
<comment type="similarity">
    <text evidence="3 10">Belongs to the PEPCase type 1 family.</text>
</comment>
<evidence type="ECO:0000256" key="8">
    <source>
        <dbReference type="ARBA" id="ARBA00023300"/>
    </source>
</evidence>
<dbReference type="EMBL" id="LR215973">
    <property type="protein sequence ID" value="VFA97032.1"/>
    <property type="molecule type" value="Genomic_DNA"/>
</dbReference>
<dbReference type="InterPro" id="IPR033129">
    <property type="entry name" value="PEPCASE_His_AS"/>
</dbReference>
<evidence type="ECO:0000256" key="6">
    <source>
        <dbReference type="ARBA" id="ARBA00022842"/>
    </source>
</evidence>
<dbReference type="PANTHER" id="PTHR30523">
    <property type="entry name" value="PHOSPHOENOLPYRUVATE CARBOXYLASE"/>
    <property type="match status" value="1"/>
</dbReference>
<keyword evidence="6 10" id="KW-0460">Magnesium</keyword>
<dbReference type="PANTHER" id="PTHR30523:SF6">
    <property type="entry name" value="PHOSPHOENOLPYRUVATE CARBOXYLASE"/>
    <property type="match status" value="1"/>
</dbReference>
<comment type="subunit">
    <text evidence="10">Homotetramer.</text>
</comment>
<evidence type="ECO:0000256" key="4">
    <source>
        <dbReference type="ARBA" id="ARBA00012305"/>
    </source>
</evidence>
<evidence type="ECO:0000256" key="5">
    <source>
        <dbReference type="ARBA" id="ARBA00022419"/>
    </source>
</evidence>
<feature type="compositionally biased region" description="Low complexity" evidence="13">
    <location>
        <begin position="385"/>
        <end position="402"/>
    </location>
</feature>
<dbReference type="PROSITE" id="PS00781">
    <property type="entry name" value="PEPCASE_1"/>
    <property type="match status" value="1"/>
</dbReference>
<evidence type="ECO:0000313" key="14">
    <source>
        <dbReference type="EMBL" id="VFA97032.1"/>
    </source>
</evidence>
<dbReference type="PROSITE" id="PS00393">
    <property type="entry name" value="PEPCASE_2"/>
    <property type="match status" value="1"/>
</dbReference>
<dbReference type="GO" id="GO:0006099">
    <property type="term" value="P:tricarboxylic acid cycle"/>
    <property type="evidence" value="ECO:0007669"/>
    <property type="project" value="InterPro"/>
</dbReference>
<dbReference type="RefSeq" id="WP_130916022.1">
    <property type="nucleotide sequence ID" value="NZ_LR215973.1"/>
</dbReference>
<evidence type="ECO:0000256" key="11">
    <source>
        <dbReference type="PROSITE-ProRule" id="PRU10111"/>
    </source>
</evidence>
<comment type="catalytic activity">
    <reaction evidence="9 10">
        <text>oxaloacetate + phosphate = phosphoenolpyruvate + hydrogencarbonate</text>
        <dbReference type="Rhea" id="RHEA:28370"/>
        <dbReference type="ChEBI" id="CHEBI:16452"/>
        <dbReference type="ChEBI" id="CHEBI:17544"/>
        <dbReference type="ChEBI" id="CHEBI:43474"/>
        <dbReference type="ChEBI" id="CHEBI:58702"/>
        <dbReference type="EC" id="4.1.1.31"/>
    </reaction>
</comment>
<dbReference type="InterPro" id="IPR015813">
    <property type="entry name" value="Pyrv/PenolPyrv_kinase-like_dom"/>
</dbReference>
<dbReference type="SUPFAM" id="SSF51621">
    <property type="entry name" value="Phosphoenolpyruvate/pyruvate domain"/>
    <property type="match status" value="1"/>
</dbReference>
<gene>
    <name evidence="10 14" type="primary">ppc</name>
    <name evidence="14" type="ORF">NCTC10797_00788</name>
</gene>
<protein>
    <recommendedName>
        <fullName evidence="5 10">Phosphoenolpyruvate carboxylase</fullName>
        <shortName evidence="10">PEPC</shortName>
        <shortName evidence="10">PEPCase</shortName>
        <ecNumber evidence="4 10">4.1.1.31</ecNumber>
    </recommendedName>
</protein>
<organism evidence="14 15">
    <name type="scientific">Nocardia cyriacigeorgica</name>
    <dbReference type="NCBI Taxonomy" id="135487"/>
    <lineage>
        <taxon>Bacteria</taxon>
        <taxon>Bacillati</taxon>
        <taxon>Actinomycetota</taxon>
        <taxon>Actinomycetes</taxon>
        <taxon>Mycobacteriales</taxon>
        <taxon>Nocardiaceae</taxon>
        <taxon>Nocardia</taxon>
    </lineage>
</organism>
<feature type="active site" evidence="10 12">
    <location>
        <position position="617"/>
    </location>
</feature>
<accession>A0A4U8VUR9</accession>
<dbReference type="GO" id="GO:0000287">
    <property type="term" value="F:magnesium ion binding"/>
    <property type="evidence" value="ECO:0007669"/>
    <property type="project" value="UniProtKB-UniRule"/>
</dbReference>
<dbReference type="NCBIfam" id="NF000584">
    <property type="entry name" value="PRK00009.1"/>
    <property type="match status" value="1"/>
</dbReference>
<dbReference type="GO" id="GO:0005829">
    <property type="term" value="C:cytosol"/>
    <property type="evidence" value="ECO:0007669"/>
    <property type="project" value="TreeGrafter"/>
</dbReference>
<dbReference type="GO" id="GO:0015977">
    <property type="term" value="P:carbon fixation"/>
    <property type="evidence" value="ECO:0007669"/>
    <property type="project" value="UniProtKB-UniRule"/>
</dbReference>
<dbReference type="PRINTS" id="PR00150">
    <property type="entry name" value="PEPCARBXLASE"/>
</dbReference>
<keyword evidence="14" id="KW-0670">Pyruvate</keyword>
<evidence type="ECO:0000256" key="3">
    <source>
        <dbReference type="ARBA" id="ARBA00008346"/>
    </source>
</evidence>
<evidence type="ECO:0000256" key="13">
    <source>
        <dbReference type="SAM" id="MobiDB-lite"/>
    </source>
</evidence>
<dbReference type="InterPro" id="IPR022805">
    <property type="entry name" value="PEP_COase_bac/pln-type"/>
</dbReference>
<comment type="function">
    <text evidence="2 10">Forms oxaloacetate, a four-carbon dicarboxylic acid source for the tricarboxylic acid cycle.</text>
</comment>
<dbReference type="Pfam" id="PF00311">
    <property type="entry name" value="PEPcase"/>
    <property type="match status" value="1"/>
</dbReference>
<keyword evidence="7 10" id="KW-0456">Lyase</keyword>
<proteinExistence type="inferred from homology"/>
<evidence type="ECO:0000256" key="12">
    <source>
        <dbReference type="PROSITE-ProRule" id="PRU10112"/>
    </source>
</evidence>
<dbReference type="InterPro" id="IPR018129">
    <property type="entry name" value="PEP_COase_Lys_AS"/>
</dbReference>
<dbReference type="GO" id="GO:0008964">
    <property type="term" value="F:phosphoenolpyruvate carboxylase activity"/>
    <property type="evidence" value="ECO:0007669"/>
    <property type="project" value="UniProtKB-UniRule"/>
</dbReference>
<name>A0A4U8VUR9_9NOCA</name>
<dbReference type="GO" id="GO:0006107">
    <property type="term" value="P:oxaloacetate metabolic process"/>
    <property type="evidence" value="ECO:0007669"/>
    <property type="project" value="UniProtKB-UniRule"/>
</dbReference>
<dbReference type="Proteomes" id="UP000290439">
    <property type="component" value="Chromosome"/>
</dbReference>
<dbReference type="HAMAP" id="MF_00595">
    <property type="entry name" value="PEPcase_type1"/>
    <property type="match status" value="1"/>
</dbReference>
<evidence type="ECO:0000256" key="9">
    <source>
        <dbReference type="ARBA" id="ARBA00048995"/>
    </source>
</evidence>
<sequence>MTEPRIETEQDATRPLREDIRFLGGILGDTIRDHQGPEVFDLIERVRVEAFRVRREEVGRSAVAEMLDGVDIDVALPLIRAFSYFVLLANLAEDLQRDRRRAAHEAAGEPPQDSSLAATYRKLDAAALPVAEVADLLTDALVSPVITAHPTETRRRTVFDVQSRITELMRRRQHYPERDRAGLELEIRRQVLTLWRTALIRLARLRIQDEIAVGLRYYELTLFDVIPAINAEVRAALRSRWPDAELLARPILRPGSWIGGDRDGNPYVTAEVVRTAAGQAAGLAFGRYLRELVELEETLSQSGRLVQVSETVSELAAAGYADPSIHADEPYRRALHRIRERLTTTAEAALGVPLRSAGVVALGVGAGIGVGPVPGALPGGPAPGTPVAAAPDTPTAPAYPGPQSLLDDLDAIDASLRASGDGLLADDRLAALRHGIETFGFHLQGLDMRQNSEVHEQVVAELLAWAGVHPDYASLPEPERVRILSAELSTRRPLLGPHARLSELAAKELDIVRAAADVVATFGEPAIPNYIISMCTSVSDMLEAALLLKEGGMLDPGAPGGSPSCAAGIVPLFETIEDLGAGAATLAAALEVPVYRDLVAAKGMRQEVMLGYSDSNKDGGYLAANWALYRAELDLVEVARKTGIRLRLFHGRGGTVGRGGGRSYDAILAQPAGAVHGSLRLTEQGEVIAAKYAESGSAHRNLESLIAGTLESTLLDVEGLGADAEPSYQLMDELAARARAAYARLVHETPGFVEYFRQSTPVAEVGDLNIGSRPASRKPTNSVADLRAIPWVMSWSQARVMLPGWYGTGTALEDWVGDDPQRLATLADLYRRWPFFRTVLSNLAQVMAKSDLAIAARYAELVEDPALREQIFGMISAEHARTIRMHAAITGNDHLLSDNPSLAESIHNRFPYLEPLNQMQVELLRRLRAGDDSELVKRGILLTMNGLATALRNSG</sequence>
<evidence type="ECO:0000256" key="2">
    <source>
        <dbReference type="ARBA" id="ARBA00003670"/>
    </source>
</evidence>
<evidence type="ECO:0000313" key="15">
    <source>
        <dbReference type="Proteomes" id="UP000290439"/>
    </source>
</evidence>
<evidence type="ECO:0000256" key="7">
    <source>
        <dbReference type="ARBA" id="ARBA00023239"/>
    </source>
</evidence>
<feature type="region of interest" description="Disordered" evidence="13">
    <location>
        <begin position="382"/>
        <end position="402"/>
    </location>
</feature>
<reference evidence="14 15" key="1">
    <citation type="submission" date="2019-02" db="EMBL/GenBank/DDBJ databases">
        <authorList>
            <consortium name="Pathogen Informatics"/>
        </authorList>
    </citation>
    <scope>NUCLEOTIDE SEQUENCE [LARGE SCALE GENOMIC DNA]</scope>
    <source>
        <strain evidence="14 15">3012STDY6756504</strain>
    </source>
</reference>
<dbReference type="EC" id="4.1.1.31" evidence="4 10"/>